<dbReference type="CDD" id="cd00063">
    <property type="entry name" value="FN3"/>
    <property type="match status" value="4"/>
</dbReference>
<gene>
    <name evidence="4" type="ORF">DIATSA_LOCUS9813</name>
</gene>
<dbReference type="EMBL" id="OU893335">
    <property type="protein sequence ID" value="CAH0759507.1"/>
    <property type="molecule type" value="Genomic_DNA"/>
</dbReference>
<feature type="domain" description="Fibronectin type-III" evidence="3">
    <location>
        <begin position="65"/>
        <end position="166"/>
    </location>
</feature>
<dbReference type="Gene3D" id="2.60.40.10">
    <property type="entry name" value="Immunoglobulins"/>
    <property type="match status" value="5"/>
</dbReference>
<evidence type="ECO:0000313" key="4">
    <source>
        <dbReference type="EMBL" id="CAH0759507.1"/>
    </source>
</evidence>
<reference evidence="4" key="1">
    <citation type="submission" date="2021-12" db="EMBL/GenBank/DDBJ databases">
        <authorList>
            <person name="King R."/>
        </authorList>
    </citation>
    <scope>NUCLEOTIDE SEQUENCE</scope>
</reference>
<evidence type="ECO:0000259" key="3">
    <source>
        <dbReference type="PROSITE" id="PS50853"/>
    </source>
</evidence>
<dbReference type="SUPFAM" id="SSF49265">
    <property type="entry name" value="Fibronectin type III"/>
    <property type="match status" value="3"/>
</dbReference>
<evidence type="ECO:0000256" key="1">
    <source>
        <dbReference type="ARBA" id="ARBA00022737"/>
    </source>
</evidence>
<feature type="region of interest" description="Disordered" evidence="2">
    <location>
        <begin position="545"/>
        <end position="575"/>
    </location>
</feature>
<feature type="compositionally biased region" description="Pro residues" evidence="2">
    <location>
        <begin position="559"/>
        <end position="568"/>
    </location>
</feature>
<proteinExistence type="predicted"/>
<evidence type="ECO:0000256" key="2">
    <source>
        <dbReference type="SAM" id="MobiDB-lite"/>
    </source>
</evidence>
<feature type="domain" description="Fibronectin type-III" evidence="3">
    <location>
        <begin position="466"/>
        <end position="563"/>
    </location>
</feature>
<dbReference type="InterPro" id="IPR036116">
    <property type="entry name" value="FN3_sf"/>
</dbReference>
<organism evidence="4 5">
    <name type="scientific">Diatraea saccharalis</name>
    <name type="common">sugarcane borer</name>
    <dbReference type="NCBI Taxonomy" id="40085"/>
    <lineage>
        <taxon>Eukaryota</taxon>
        <taxon>Metazoa</taxon>
        <taxon>Ecdysozoa</taxon>
        <taxon>Arthropoda</taxon>
        <taxon>Hexapoda</taxon>
        <taxon>Insecta</taxon>
        <taxon>Pterygota</taxon>
        <taxon>Neoptera</taxon>
        <taxon>Endopterygota</taxon>
        <taxon>Lepidoptera</taxon>
        <taxon>Glossata</taxon>
        <taxon>Ditrysia</taxon>
        <taxon>Pyraloidea</taxon>
        <taxon>Crambidae</taxon>
        <taxon>Crambinae</taxon>
        <taxon>Diatraea</taxon>
    </lineage>
</organism>
<dbReference type="AlphaFoldDB" id="A0A9P0G3J0"/>
<name>A0A9P0G3J0_9NEOP</name>
<dbReference type="InterPro" id="IPR050991">
    <property type="entry name" value="ECM_Regulatory_Proteins"/>
</dbReference>
<dbReference type="PANTHER" id="PTHR46708">
    <property type="entry name" value="TENASCIN"/>
    <property type="match status" value="1"/>
</dbReference>
<dbReference type="InterPro" id="IPR013783">
    <property type="entry name" value="Ig-like_fold"/>
</dbReference>
<accession>A0A9P0G3J0</accession>
<evidence type="ECO:0000313" key="5">
    <source>
        <dbReference type="Proteomes" id="UP001153714"/>
    </source>
</evidence>
<sequence length="641" mass="69426">MTLRIILIMHTTIRYWVPVQMETTETNATLEDLFPGAVYEIGVAAVSHGLSSEWHTLYKPVRPLPPKWLRVERASSNSLRARWEGPGKGALGSFQLQYRADSTPHPQSAWVSLPPLPASSTSEELPNLSPGERYQVRLDTASEPATGDAVTSGHPLDVYHVVRPSPVSNVGQLVDTRNMTLEWPRPAGRVEFYSLRWWRADGSEGAGAQGARNVTAEGGGRLARALLSGLSPGAPYTVTIAAHSYDLVSDLFTMDTRTRPLIQSEMTIVTESGTDEADNDTESDTSPASLKVLYTRTPESASTFDSYRFRLEGEGEGAEGARVVDRPASAAPQQVLFTRLVPGRLYNVTMWTVSRNVTSHPVARQARLFPRPVPWLNATWVGARGVGLGWGAPAGDATDYELQYLADAHTLRTNHTSARAFNVTGLRPHTNYTFTVVVRAGTRDTLLALSRAHSAEVTTLEAAPEAPADFRVIDATPNSLTFAWEMPMESRHGELRKFVLTYAPTDSSGPGDRLELGPAARTATAAGLAAGASYRAQLIAETGAGAGPPATLTQSAPIAAPPPPPPAATPRALRQTPTTVAVRFRSDAFSHANGNVTAYTLVLAEEPRADTPPRLPSWRDVHRLPVWPPYQVRPSLSLIRP</sequence>
<dbReference type="SMART" id="SM00060">
    <property type="entry name" value="FN3"/>
    <property type="match status" value="5"/>
</dbReference>
<dbReference type="Pfam" id="PF00041">
    <property type="entry name" value="fn3"/>
    <property type="match status" value="4"/>
</dbReference>
<dbReference type="InterPro" id="IPR003961">
    <property type="entry name" value="FN3_dom"/>
</dbReference>
<dbReference type="OrthoDB" id="8609993at2759"/>
<protein>
    <recommendedName>
        <fullName evidence="3">Fibronectin type-III domain-containing protein</fullName>
    </recommendedName>
</protein>
<keyword evidence="5" id="KW-1185">Reference proteome</keyword>
<dbReference type="PROSITE" id="PS50853">
    <property type="entry name" value="FN3"/>
    <property type="match status" value="3"/>
</dbReference>
<feature type="domain" description="Fibronectin type-III" evidence="3">
    <location>
        <begin position="369"/>
        <end position="462"/>
    </location>
</feature>
<dbReference type="Proteomes" id="UP001153714">
    <property type="component" value="Chromosome 4"/>
</dbReference>
<keyword evidence="1" id="KW-0677">Repeat</keyword>
<reference evidence="4" key="2">
    <citation type="submission" date="2022-10" db="EMBL/GenBank/DDBJ databases">
        <authorList>
            <consortium name="ENA_rothamsted_submissions"/>
            <consortium name="culmorum"/>
            <person name="King R."/>
        </authorList>
    </citation>
    <scope>NUCLEOTIDE SEQUENCE</scope>
</reference>
<dbReference type="PANTHER" id="PTHR46708:SF2">
    <property type="entry name" value="FIBRONECTIN TYPE-III DOMAIN-CONTAINING PROTEIN"/>
    <property type="match status" value="1"/>
</dbReference>